<gene>
    <name evidence="2" type="ORF">EAS64_02440</name>
</gene>
<keyword evidence="3" id="KW-1185">Reference proteome</keyword>
<dbReference type="AlphaFoldDB" id="A0A6P2C563"/>
<dbReference type="OrthoDB" id="4219687at2"/>
<comment type="caution">
    <text evidence="2">The sequence shown here is derived from an EMBL/GenBank/DDBJ whole genome shotgun (WGS) entry which is preliminary data.</text>
</comment>
<evidence type="ECO:0000313" key="2">
    <source>
        <dbReference type="EMBL" id="TVZ06310.1"/>
    </source>
</evidence>
<dbReference type="Proteomes" id="UP000460272">
    <property type="component" value="Unassembled WGS sequence"/>
</dbReference>
<organism evidence="2 3">
    <name type="scientific">Trebonia kvetii</name>
    <dbReference type="NCBI Taxonomy" id="2480626"/>
    <lineage>
        <taxon>Bacteria</taxon>
        <taxon>Bacillati</taxon>
        <taxon>Actinomycetota</taxon>
        <taxon>Actinomycetes</taxon>
        <taxon>Streptosporangiales</taxon>
        <taxon>Treboniaceae</taxon>
        <taxon>Trebonia</taxon>
    </lineage>
</organism>
<evidence type="ECO:0000256" key="1">
    <source>
        <dbReference type="SAM" id="MobiDB-lite"/>
    </source>
</evidence>
<dbReference type="EMBL" id="RPFW01000001">
    <property type="protein sequence ID" value="TVZ06310.1"/>
    <property type="molecule type" value="Genomic_DNA"/>
</dbReference>
<feature type="region of interest" description="Disordered" evidence="1">
    <location>
        <begin position="77"/>
        <end position="104"/>
    </location>
</feature>
<accession>A0A6P2C563</accession>
<dbReference type="RefSeq" id="WP_145851065.1">
    <property type="nucleotide sequence ID" value="NZ_RPFW01000001.1"/>
</dbReference>
<sequence>MAERQATVRLLPVPEPSVGTVRRACKRPRCGSEIGPPAGRSRPRDFCSDNCRILYQRERDQARGNLLEARRLAAQYEIDDTAPAGGSPQQREPAEPPAGPGSLPPALASYLAVALIAQALESIRVDMQDGEPLGLEEALARITQAKEEGDRLLGTYGRQPPAV</sequence>
<name>A0A6P2C563_9ACTN</name>
<reference evidence="2 3" key="1">
    <citation type="submission" date="2018-11" db="EMBL/GenBank/DDBJ databases">
        <title>Trebonia kvetii gen.nov., sp.nov., a novel acidophilic actinobacterium, and proposal of the new actinobacterial family Treboniaceae fam. nov.</title>
        <authorList>
            <person name="Rapoport D."/>
            <person name="Sagova-Mareckova M."/>
            <person name="Sedlacek I."/>
            <person name="Provaznik J."/>
            <person name="Kralova S."/>
            <person name="Pavlinic D."/>
            <person name="Benes V."/>
            <person name="Kopecky J."/>
        </authorList>
    </citation>
    <scope>NUCLEOTIDE SEQUENCE [LARGE SCALE GENOMIC DNA]</scope>
    <source>
        <strain evidence="2 3">15Tr583</strain>
    </source>
</reference>
<evidence type="ECO:0000313" key="3">
    <source>
        <dbReference type="Proteomes" id="UP000460272"/>
    </source>
</evidence>
<protein>
    <submittedName>
        <fullName evidence="2">Uncharacterized protein</fullName>
    </submittedName>
</protein>
<proteinExistence type="predicted"/>